<keyword evidence="2 6" id="KW-0378">Hydrolase</keyword>
<dbReference type="EC" id="3.2.1.10" evidence="6"/>
<dbReference type="EMBL" id="HF571520">
    <property type="protein sequence ID" value="CCQ33067.1"/>
    <property type="molecule type" value="Genomic_DNA"/>
</dbReference>
<proteinExistence type="inferred from homology"/>
<dbReference type="FunFam" id="2.60.40.1180:FF:000007">
    <property type="entry name" value="Sucrose isomerase"/>
    <property type="match status" value="1"/>
</dbReference>
<organism evidence="6 7">
    <name type="scientific">Halorhabdus tiamatea SARL4B</name>
    <dbReference type="NCBI Taxonomy" id="1033806"/>
    <lineage>
        <taxon>Archaea</taxon>
        <taxon>Methanobacteriati</taxon>
        <taxon>Methanobacteriota</taxon>
        <taxon>Stenosarchaea group</taxon>
        <taxon>Halobacteria</taxon>
        <taxon>Halobacteriales</taxon>
        <taxon>Haloarculaceae</taxon>
        <taxon>Halorhabdus</taxon>
    </lineage>
</organism>
<feature type="region of interest" description="Disordered" evidence="4">
    <location>
        <begin position="1"/>
        <end position="23"/>
    </location>
</feature>
<dbReference type="KEGG" id="hti:HTIA_0928"/>
<dbReference type="NCBIfam" id="NF008183">
    <property type="entry name" value="PRK10933.1"/>
    <property type="match status" value="1"/>
</dbReference>
<dbReference type="Pfam" id="PF16657">
    <property type="entry name" value="Malt_amylase_C"/>
    <property type="match status" value="1"/>
</dbReference>
<accession>S6CTM0</accession>
<dbReference type="Proteomes" id="UP000015381">
    <property type="component" value="Chromosome I"/>
</dbReference>
<dbReference type="AlphaFoldDB" id="S6CTM0"/>
<dbReference type="FunFam" id="3.90.400.10:FF:000002">
    <property type="entry name" value="Sucrose isomerase"/>
    <property type="match status" value="1"/>
</dbReference>
<sequence length="586" mass="67036">MAVLRCLTGTPMSQRHSPPSNVLATETDGTPWWKEAVVYQIYPKSFNDTDADGIGDIPGIVEKVDYLDELGVDAVWLSPVYQSPQADNGYDISDYRAIDDQYGDLEDWGQLLAELHDRDIRLIMDLVVNHTSDEHEWFKRSRRGEEPYDDYYYWREGDPETPPNNWDSFFGGSAWSYDDEREAWYLHLFDEKQPDLNWRNPAVREDVYDMMNWWLDRGIDGFRMDVINLISKTEGLPDGDPHGGLVGAEHFMNGPRVHEYFSEMIGQTIDTVDREIMTVGETPGVSVEDAREYVGEDGDGLSMVFQFEHMGVGDGDSKWDAGEFDLVEFKQIFERWQTGLAADGWNSVYLSNHDQPRSVSQFGNDGEYRQESAKLLGTFTHTLHGTPFVYQGEELGMTNASFESIDELRDVEAINFVEEAIQDGDAEDYDDVRDAIEAVARDNARTPMQWSADANAGFTDGEPWLKVTDNYADINVASERESRDSIFQYYRRLIDLRHDNDVLIYGDFELHYPDHESVFAYTRTLGEDRALIVLNWSDEPTTVDIPDDIPTDDLELAIANQDVSTGVNAQFELQPWDARVYLTESQ</sequence>
<name>S6CTM0_9EURY</name>
<dbReference type="SUPFAM" id="SSF51445">
    <property type="entry name" value="(Trans)glycosidases"/>
    <property type="match status" value="1"/>
</dbReference>
<dbReference type="HOGENOM" id="CLU_006462_1_2_2"/>
<feature type="domain" description="Glycosyl hydrolase family 13 catalytic" evidence="5">
    <location>
        <begin position="40"/>
        <end position="445"/>
    </location>
</feature>
<feature type="compositionally biased region" description="Polar residues" evidence="4">
    <location>
        <begin position="10"/>
        <end position="23"/>
    </location>
</feature>
<reference evidence="6 7" key="1">
    <citation type="journal article" date="2014" name="Environ. Microbiol.">
        <title>Halorhabdus tiamatea: proteogenomics and glycosidase activity measurements identify the first cultivated euryarchaeon from a deep-sea anoxic brine lake as potential polysaccharide degrader.</title>
        <authorList>
            <person name="Werner J."/>
            <person name="Ferrer M."/>
            <person name="Michel G."/>
            <person name="Mann A.J."/>
            <person name="Huang S."/>
            <person name="Juarez S."/>
            <person name="Ciordia S."/>
            <person name="Albar J.P."/>
            <person name="Alcaide M."/>
            <person name="La Cono V."/>
            <person name="Yakimov M.M."/>
            <person name="Antunes A."/>
            <person name="Taborda M."/>
            <person name="Da Costa M.S."/>
            <person name="Amann R.I."/>
            <person name="Gloeckner F.O."/>
            <person name="Golyshina O.V."/>
            <person name="Golyshin P.N."/>
            <person name="Teeling H."/>
        </authorList>
    </citation>
    <scope>NUCLEOTIDE SEQUENCE [LARGE SCALE GENOMIC DNA]</scope>
    <source>
        <strain evidence="7">SARL4B</strain>
    </source>
</reference>
<evidence type="ECO:0000256" key="1">
    <source>
        <dbReference type="ARBA" id="ARBA00008061"/>
    </source>
</evidence>
<dbReference type="InterPro" id="IPR006047">
    <property type="entry name" value="GH13_cat_dom"/>
</dbReference>
<dbReference type="PATRIC" id="fig|1033806.12.peg.922"/>
<dbReference type="SMART" id="SM00642">
    <property type="entry name" value="Aamy"/>
    <property type="match status" value="1"/>
</dbReference>
<dbReference type="GO" id="GO:0004574">
    <property type="term" value="F:oligo-1,6-glucosidase activity"/>
    <property type="evidence" value="ECO:0007669"/>
    <property type="project" value="UniProtKB-EC"/>
</dbReference>
<dbReference type="Pfam" id="PF00128">
    <property type="entry name" value="Alpha-amylase"/>
    <property type="match status" value="1"/>
</dbReference>
<gene>
    <name evidence="6" type="ORF">HTIA_0928</name>
</gene>
<dbReference type="InterPro" id="IPR032091">
    <property type="entry name" value="Malt_amylase-like_C"/>
</dbReference>
<evidence type="ECO:0000256" key="4">
    <source>
        <dbReference type="SAM" id="MobiDB-lite"/>
    </source>
</evidence>
<dbReference type="InterPro" id="IPR013780">
    <property type="entry name" value="Glyco_hydro_b"/>
</dbReference>
<dbReference type="InterPro" id="IPR045857">
    <property type="entry name" value="O16G_dom_2"/>
</dbReference>
<evidence type="ECO:0000259" key="5">
    <source>
        <dbReference type="SMART" id="SM00642"/>
    </source>
</evidence>
<evidence type="ECO:0000313" key="6">
    <source>
        <dbReference type="EMBL" id="CCQ33067.1"/>
    </source>
</evidence>
<keyword evidence="7" id="KW-1185">Reference proteome</keyword>
<evidence type="ECO:0000313" key="7">
    <source>
        <dbReference type="Proteomes" id="UP000015381"/>
    </source>
</evidence>
<dbReference type="Gene3D" id="3.90.400.10">
    <property type="entry name" value="Oligo-1,6-glucosidase, Domain 2"/>
    <property type="match status" value="1"/>
</dbReference>
<dbReference type="GO" id="GO:0004556">
    <property type="term" value="F:alpha-amylase activity"/>
    <property type="evidence" value="ECO:0007669"/>
    <property type="project" value="TreeGrafter"/>
</dbReference>
<dbReference type="Gene3D" id="3.20.20.80">
    <property type="entry name" value="Glycosidases"/>
    <property type="match status" value="1"/>
</dbReference>
<comment type="similarity">
    <text evidence="1">Belongs to the glycosyl hydrolase 13 family.</text>
</comment>
<dbReference type="SUPFAM" id="SSF51011">
    <property type="entry name" value="Glycosyl hydrolase domain"/>
    <property type="match status" value="1"/>
</dbReference>
<evidence type="ECO:0000256" key="3">
    <source>
        <dbReference type="ARBA" id="ARBA00023295"/>
    </source>
</evidence>
<evidence type="ECO:0000256" key="2">
    <source>
        <dbReference type="ARBA" id="ARBA00022801"/>
    </source>
</evidence>
<dbReference type="GO" id="GO:0009313">
    <property type="term" value="P:oligosaccharide catabolic process"/>
    <property type="evidence" value="ECO:0007669"/>
    <property type="project" value="TreeGrafter"/>
</dbReference>
<dbReference type="Gene3D" id="2.60.40.1180">
    <property type="entry name" value="Golgi alpha-mannosidase II"/>
    <property type="match status" value="1"/>
</dbReference>
<dbReference type="PANTHER" id="PTHR10357:SF184">
    <property type="entry name" value="OLIGO-1,6-GLUCOSIDASE 1"/>
    <property type="match status" value="1"/>
</dbReference>
<dbReference type="PANTHER" id="PTHR10357">
    <property type="entry name" value="ALPHA-AMYLASE FAMILY MEMBER"/>
    <property type="match status" value="1"/>
</dbReference>
<dbReference type="CDD" id="cd11333">
    <property type="entry name" value="AmyAc_SI_OligoGlu_DGase"/>
    <property type="match status" value="1"/>
</dbReference>
<dbReference type="FunFam" id="3.20.20.80:FF:000064">
    <property type="entry name" value="Oligo-1,6-glucosidase"/>
    <property type="match status" value="1"/>
</dbReference>
<protein>
    <submittedName>
        <fullName evidence="6">Oligo-1,6-glucosidase, family GH13</fullName>
        <ecNumber evidence="6">3.2.1.10</ecNumber>
    </submittedName>
</protein>
<keyword evidence="3 6" id="KW-0326">Glycosidase</keyword>
<dbReference type="InterPro" id="IPR017853">
    <property type="entry name" value="GH"/>
</dbReference>